<feature type="domain" description="SF3 helicase" evidence="4">
    <location>
        <begin position="627"/>
        <end position="793"/>
    </location>
</feature>
<organism evidence="5">
    <name type="scientific">viral metagenome</name>
    <dbReference type="NCBI Taxonomy" id="1070528"/>
    <lineage>
        <taxon>unclassified sequences</taxon>
        <taxon>metagenomes</taxon>
        <taxon>organismal metagenomes</taxon>
    </lineage>
</organism>
<dbReference type="GO" id="GO:0016817">
    <property type="term" value="F:hydrolase activity, acting on acid anhydrides"/>
    <property type="evidence" value="ECO:0007669"/>
    <property type="project" value="InterPro"/>
</dbReference>
<reference evidence="5" key="1">
    <citation type="journal article" date="2020" name="Nature">
        <title>Giant virus diversity and host interactions through global metagenomics.</title>
        <authorList>
            <person name="Schulz F."/>
            <person name="Roux S."/>
            <person name="Paez-Espino D."/>
            <person name="Jungbluth S."/>
            <person name="Walsh D.A."/>
            <person name="Denef V.J."/>
            <person name="McMahon K.D."/>
            <person name="Konstantinidis K.T."/>
            <person name="Eloe-Fadrosh E.A."/>
            <person name="Kyrpides N.C."/>
            <person name="Woyke T."/>
        </authorList>
    </citation>
    <scope>NUCLEOTIDE SEQUENCE</scope>
    <source>
        <strain evidence="5">GVMAG-M-3300001348-25</strain>
    </source>
</reference>
<evidence type="ECO:0000313" key="5">
    <source>
        <dbReference type="EMBL" id="QHT28278.1"/>
    </source>
</evidence>
<dbReference type="NCBIfam" id="TIGR01613">
    <property type="entry name" value="primase_Cterm"/>
    <property type="match status" value="1"/>
</dbReference>
<dbReference type="GO" id="GO:0005524">
    <property type="term" value="F:ATP binding"/>
    <property type="evidence" value="ECO:0007669"/>
    <property type="project" value="UniProtKB-KW"/>
</dbReference>
<dbReference type="InterPro" id="IPR051620">
    <property type="entry name" value="ORF904-like_C"/>
</dbReference>
<protein>
    <recommendedName>
        <fullName evidence="4">SF3 helicase domain-containing protein</fullName>
    </recommendedName>
</protein>
<dbReference type="Pfam" id="PF08706">
    <property type="entry name" value="D5_N"/>
    <property type="match status" value="1"/>
</dbReference>
<dbReference type="SUPFAM" id="SSF52540">
    <property type="entry name" value="P-loop containing nucleoside triphosphate hydrolases"/>
    <property type="match status" value="1"/>
</dbReference>
<dbReference type="AlphaFoldDB" id="A0A6C0EH58"/>
<accession>A0A6C0EH58</accession>
<dbReference type="Gene3D" id="3.40.50.300">
    <property type="entry name" value="P-loop containing nucleotide triphosphate hydrolases"/>
    <property type="match status" value="1"/>
</dbReference>
<evidence type="ECO:0000256" key="3">
    <source>
        <dbReference type="ARBA" id="ARBA00022840"/>
    </source>
</evidence>
<keyword evidence="3" id="KW-0067">ATP-binding</keyword>
<sequence>MSKSKFPLFLKQHYIKNNEKYTHTRMKNEQYKVTGGSYSILPGKDLDEFYKVYWNHVFNLRQKEYLTERQLSTDNSPIVIDLDFRYPDNIKDRCHKEDFIQNIVFLYLEKLQDILIFQENTSFPIFIFEKPNVKVLDDKTKDGIHIIIGIQLSRPLQQYLRKQVMYDFASISEDLPLTNSVEDIFDEGITTGKTNWTLYGSQKADSEAYKLTYLYRINTDDFNELQTENTQDYASNYNNFKTLSAQYDGHIRYDVQPELIECIKSNEKSNTRSIQEITPALYQLGESGFGIEKYLSKIRCIEDLKRVVDQIFNDNLIRSDDYKIKETHDLTMILPESFYNPYDKWIRVGWALRNADFRLFFTWILFSSQSPSFDINDISQRYVDWCNFKEGPNCLSDRSISLWAKSYYKDAEKEGQENLYNKIIETSVEYYVQQSIISSGVDFDLAMVMFQRFKDEYKCANSQKNIWYKFEEHRWVEIEGAVELNLLFSTLMYKIYHSKSIEILGKINTIDKSDQDYDMYEKQLEKVSNICIKLKDSNKKGGIFKAARELFYDRYFVHKMDKNPDLMVFKNGVVDFKNKEFRHGAAEDYLTLTTSVEYRPLSYYEDNEAEKIEEITAFMRSLFPIEDVNKYMWEFLASSLIGTNLNHKFRIFLGTGSNGKSILIKLMSKLLNTRERGGYQGVLSGSVVSQKRIGVGNASPELMNLMGVRLAVIQEPSKGDKLNDGPMKELTGGDSITGRKLYQDQVTYDPQFDLVVCANTLYDIEDTSEGTWRRIDVIQFVSKFDDNPNDPKWKHHKHIFPKDKFLERKFENWKEVMMSMLVDIAFKTNGLVCECKTIRDASFEYEASQNSVLKFITSCVRDCEGSNIKVTGLWRDYQLWMQTQGDQKMLKQSELKEKMNKMYGNYAATKCWKNARVVINESNEEGEEEEQEADVGNEGAFCIAP</sequence>
<dbReference type="PANTHER" id="PTHR35372">
    <property type="entry name" value="ATP BINDING PROTEIN-RELATED"/>
    <property type="match status" value="1"/>
</dbReference>
<dbReference type="SMART" id="SM00885">
    <property type="entry name" value="D5_N"/>
    <property type="match status" value="1"/>
</dbReference>
<dbReference type="InterPro" id="IPR056443">
    <property type="entry name" value="AEP_C962R"/>
</dbReference>
<dbReference type="Pfam" id="PF08707">
    <property type="entry name" value="PriCT_2"/>
    <property type="match status" value="1"/>
</dbReference>
<dbReference type="InterPro" id="IPR014015">
    <property type="entry name" value="Helicase_SF3_DNA-vir"/>
</dbReference>
<evidence type="ECO:0000259" key="4">
    <source>
        <dbReference type="PROSITE" id="PS51206"/>
    </source>
</evidence>
<name>A0A6C0EH58_9ZZZZ</name>
<dbReference type="InterPro" id="IPR027417">
    <property type="entry name" value="P-loop_NTPase"/>
</dbReference>
<evidence type="ECO:0000256" key="2">
    <source>
        <dbReference type="ARBA" id="ARBA00022801"/>
    </source>
</evidence>
<dbReference type="PROSITE" id="PS51206">
    <property type="entry name" value="SF3_HELICASE_1"/>
    <property type="match status" value="1"/>
</dbReference>
<dbReference type="InterPro" id="IPR014819">
    <property type="entry name" value="PriCT_2"/>
</dbReference>
<dbReference type="PANTHER" id="PTHR35372:SF2">
    <property type="entry name" value="SF3 HELICASE DOMAIN-CONTAINING PROTEIN"/>
    <property type="match status" value="1"/>
</dbReference>
<evidence type="ECO:0000256" key="1">
    <source>
        <dbReference type="ARBA" id="ARBA00022741"/>
    </source>
</evidence>
<dbReference type="EMBL" id="MN738854">
    <property type="protein sequence ID" value="QHT28278.1"/>
    <property type="molecule type" value="Genomic_DNA"/>
</dbReference>
<keyword evidence="2" id="KW-0378">Hydrolase</keyword>
<dbReference type="InterPro" id="IPR014818">
    <property type="entry name" value="Phage/plasmid_primase_P4_C"/>
</dbReference>
<keyword evidence="1" id="KW-0547">Nucleotide-binding</keyword>
<dbReference type="InterPro" id="IPR006500">
    <property type="entry name" value="Helicase_put_C_phage/plasmid"/>
</dbReference>
<proteinExistence type="predicted"/>
<dbReference type="Pfam" id="PF23162">
    <property type="entry name" value="AEP_C962R"/>
    <property type="match status" value="1"/>
</dbReference>